<reference evidence="1 2" key="1">
    <citation type="submission" date="2015-07" db="EMBL/GenBank/DDBJ databases">
        <title>Genome sequencing project for genomic taxonomy and phylogenomics of Bacillus-like bacteria.</title>
        <authorList>
            <person name="Liu B."/>
            <person name="Wang J."/>
            <person name="Zhu Y."/>
            <person name="Liu G."/>
            <person name="Chen Q."/>
            <person name="Chen Z."/>
            <person name="Che J."/>
            <person name="Ge C."/>
            <person name="Shi H."/>
            <person name="Pan Z."/>
            <person name="Liu X."/>
        </authorList>
    </citation>
    <scope>NUCLEOTIDE SEQUENCE [LARGE SCALE GENOMIC DNA]</scope>
    <source>
        <strain evidence="1 2">DSM 54</strain>
    </source>
</reference>
<dbReference type="Proteomes" id="UP000037977">
    <property type="component" value="Unassembled WGS sequence"/>
</dbReference>
<protein>
    <submittedName>
        <fullName evidence="1">Uncharacterized protein</fullName>
    </submittedName>
</protein>
<evidence type="ECO:0000313" key="1">
    <source>
        <dbReference type="EMBL" id="KOY81800.1"/>
    </source>
</evidence>
<dbReference type="EMBL" id="LGCI01000008">
    <property type="protein sequence ID" value="KOY81800.1"/>
    <property type="molecule type" value="Genomic_DNA"/>
</dbReference>
<name>A0A0M9DJQ6_9BACI</name>
<organism evidence="1 2">
    <name type="scientific">Lysinibacillus macroides</name>
    <dbReference type="NCBI Taxonomy" id="33935"/>
    <lineage>
        <taxon>Bacteria</taxon>
        <taxon>Bacillati</taxon>
        <taxon>Bacillota</taxon>
        <taxon>Bacilli</taxon>
        <taxon>Bacillales</taxon>
        <taxon>Bacillaceae</taxon>
        <taxon>Lysinibacillus</taxon>
    </lineage>
</organism>
<keyword evidence="2" id="KW-1185">Reference proteome</keyword>
<dbReference type="AlphaFoldDB" id="A0A0M9DJQ6"/>
<dbReference type="OrthoDB" id="1893125at2"/>
<evidence type="ECO:0000313" key="2">
    <source>
        <dbReference type="Proteomes" id="UP000037977"/>
    </source>
</evidence>
<dbReference type="PATRIC" id="fig|33935.3.peg.3416"/>
<dbReference type="RefSeq" id="WP_053995389.1">
    <property type="nucleotide sequence ID" value="NZ_CP065643.1"/>
</dbReference>
<gene>
    <name evidence="1" type="ORF">ADM90_12860</name>
</gene>
<proteinExistence type="predicted"/>
<sequence length="335" mass="37773">MKMQHFSLMRSLFNNGSSKTNMLSTMKQLSQYNQLSKGTMKKLYEKLDTVEISPSSLQKQVASKQGITSRQAIQSLTHLQGKEVKEIKAKNNVLEFDDGALYRFSFNGVSTVMQSFYHGSGSILGTAFTELGERLGVETGTIYSQQDVTKINKIEDFFSGFTGRSGLIGSRHSYSGEEVLDMFKSVGIEPGWFTVKSSGQTVRHYLREDGRTFSEKQVLGSRNTFMSHNLFDIGYKQGEKITIGDTDYEVDETGHINLPPDAAVFLTHNVDPMYTKRKQLATIKDQLIKTQATRPEEQVFFSTPTHDYTLDGNGELLETKNLNSNRQTGWWTTKL</sequence>
<accession>A0A0M9DJQ6</accession>
<comment type="caution">
    <text evidence="1">The sequence shown here is derived from an EMBL/GenBank/DDBJ whole genome shotgun (WGS) entry which is preliminary data.</text>
</comment>